<evidence type="ECO:0000313" key="2">
    <source>
        <dbReference type="EMBL" id="RRT81154.1"/>
    </source>
</evidence>
<gene>
    <name evidence="2" type="ORF">B296_00015785</name>
</gene>
<accession>A0A427AY14</accession>
<keyword evidence="1" id="KW-1133">Transmembrane helix</keyword>
<sequence>MDVMEAFRSMSWEQESYPAYEDFLALPFFVLFFPTIRFFLDRFVFEVRDFGGLCLSLVCVERPSAGKKVWVLITSGCNLCRRSDLAVTSLIIELASGGIARFLVVDLLAPPKTTLSLALLWCEKEEFQSVFV</sequence>
<organism evidence="2 3">
    <name type="scientific">Ensete ventricosum</name>
    <name type="common">Abyssinian banana</name>
    <name type="synonym">Musa ensete</name>
    <dbReference type="NCBI Taxonomy" id="4639"/>
    <lineage>
        <taxon>Eukaryota</taxon>
        <taxon>Viridiplantae</taxon>
        <taxon>Streptophyta</taxon>
        <taxon>Embryophyta</taxon>
        <taxon>Tracheophyta</taxon>
        <taxon>Spermatophyta</taxon>
        <taxon>Magnoliopsida</taxon>
        <taxon>Liliopsida</taxon>
        <taxon>Zingiberales</taxon>
        <taxon>Musaceae</taxon>
        <taxon>Ensete</taxon>
    </lineage>
</organism>
<comment type="caution">
    <text evidence="2">The sequence shown here is derived from an EMBL/GenBank/DDBJ whole genome shotgun (WGS) entry which is preliminary data.</text>
</comment>
<keyword evidence="1" id="KW-0812">Transmembrane</keyword>
<dbReference type="AlphaFoldDB" id="A0A427AY14"/>
<name>A0A427AY14_ENSVE</name>
<evidence type="ECO:0000313" key="3">
    <source>
        <dbReference type="Proteomes" id="UP000287651"/>
    </source>
</evidence>
<dbReference type="EMBL" id="AMZH03000980">
    <property type="protein sequence ID" value="RRT81154.1"/>
    <property type="molecule type" value="Genomic_DNA"/>
</dbReference>
<proteinExistence type="predicted"/>
<keyword evidence="1" id="KW-0472">Membrane</keyword>
<protein>
    <submittedName>
        <fullName evidence="2">Uncharacterized protein</fullName>
    </submittedName>
</protein>
<reference evidence="2 3" key="1">
    <citation type="journal article" date="2014" name="Agronomy (Basel)">
        <title>A Draft Genome Sequence for Ensete ventricosum, the Drought-Tolerant Tree Against Hunger.</title>
        <authorList>
            <person name="Harrison J."/>
            <person name="Moore K.A."/>
            <person name="Paszkiewicz K."/>
            <person name="Jones T."/>
            <person name="Grant M."/>
            <person name="Ambacheew D."/>
            <person name="Muzemil S."/>
            <person name="Studholme D.J."/>
        </authorList>
    </citation>
    <scope>NUCLEOTIDE SEQUENCE [LARGE SCALE GENOMIC DNA]</scope>
</reference>
<feature type="transmembrane region" description="Helical" evidence="1">
    <location>
        <begin position="23"/>
        <end position="40"/>
    </location>
</feature>
<evidence type="ECO:0000256" key="1">
    <source>
        <dbReference type="SAM" id="Phobius"/>
    </source>
</evidence>
<dbReference type="Proteomes" id="UP000287651">
    <property type="component" value="Unassembled WGS sequence"/>
</dbReference>